<reference evidence="2" key="2">
    <citation type="submission" date="2020-09" db="EMBL/GenBank/DDBJ databases">
        <authorList>
            <person name="Sun Q."/>
            <person name="Ohkuma M."/>
        </authorList>
    </citation>
    <scope>NUCLEOTIDE SEQUENCE</scope>
    <source>
        <strain evidence="2">JCM 3091</strain>
    </source>
</reference>
<dbReference type="InterPro" id="IPR023210">
    <property type="entry name" value="NADP_OxRdtase_dom"/>
</dbReference>
<keyword evidence="3" id="KW-1185">Reference proteome</keyword>
<dbReference type="InterPro" id="IPR036812">
    <property type="entry name" value="NAD(P)_OxRdtase_dom_sf"/>
</dbReference>
<accession>A0A8J3FGQ1</accession>
<protein>
    <submittedName>
        <fullName evidence="2">Oxidoreductase</fullName>
    </submittedName>
</protein>
<dbReference type="AlphaFoldDB" id="A0A8J3FGQ1"/>
<dbReference type="EMBL" id="BMQC01000005">
    <property type="protein sequence ID" value="GGK25659.1"/>
    <property type="molecule type" value="Genomic_DNA"/>
</dbReference>
<dbReference type="PANTHER" id="PTHR43312:SF1">
    <property type="entry name" value="NADP-DEPENDENT OXIDOREDUCTASE DOMAIN-CONTAINING PROTEIN"/>
    <property type="match status" value="1"/>
</dbReference>
<name>A0A8J3FGQ1_9ACTN</name>
<organism evidence="2 3">
    <name type="scientific">Pilimelia terevasa</name>
    <dbReference type="NCBI Taxonomy" id="53372"/>
    <lineage>
        <taxon>Bacteria</taxon>
        <taxon>Bacillati</taxon>
        <taxon>Actinomycetota</taxon>
        <taxon>Actinomycetes</taxon>
        <taxon>Micromonosporales</taxon>
        <taxon>Micromonosporaceae</taxon>
        <taxon>Pilimelia</taxon>
    </lineage>
</organism>
<feature type="domain" description="NADP-dependent oxidoreductase" evidence="1">
    <location>
        <begin position="16"/>
        <end position="310"/>
    </location>
</feature>
<evidence type="ECO:0000313" key="3">
    <source>
        <dbReference type="Proteomes" id="UP000662200"/>
    </source>
</evidence>
<proteinExistence type="predicted"/>
<dbReference type="Proteomes" id="UP000662200">
    <property type="component" value="Unassembled WGS sequence"/>
</dbReference>
<gene>
    <name evidence="2" type="ORF">GCM10010124_17790</name>
</gene>
<dbReference type="PANTHER" id="PTHR43312">
    <property type="entry name" value="D-THREO-ALDOSE 1-DEHYDROGENASE"/>
    <property type="match status" value="1"/>
</dbReference>
<dbReference type="SUPFAM" id="SSF51430">
    <property type="entry name" value="NAD(P)-linked oxidoreductase"/>
    <property type="match status" value="1"/>
</dbReference>
<dbReference type="RefSeq" id="WP_189113753.1">
    <property type="nucleotide sequence ID" value="NZ_BMQC01000005.1"/>
</dbReference>
<dbReference type="Gene3D" id="3.20.20.100">
    <property type="entry name" value="NADP-dependent oxidoreductase domain"/>
    <property type="match status" value="1"/>
</dbReference>
<comment type="caution">
    <text evidence="2">The sequence shown here is derived from an EMBL/GenBank/DDBJ whole genome shotgun (WGS) entry which is preliminary data.</text>
</comment>
<sequence>MDSRPIPRLGTEVSVIGLGSARYGGGRGAVDEDLALATVAAAVDAGVTLIDTADDSGDGVGERIVGRYLAAHPLTRVVVATRMGQRAAPGAYDLDHFRTWTDRSRANLGVDVLDLVHLHCPPREVCRRDAVFDALDVLVDEKRTTGYGVSARTCEDALAAIARPHVATVEVVLNPLRPKAIEEVLPAAAAAGVAVLARVPLASGLLCGEYHEGTAFADGDPRCAARREDDDGETFAGVDFATGLAAVRALEQAVPPGVPMAQFALRWIIDQPGVTSALPGARTPAQARANATAADLRPLHVDAQARIVDVYDELVRPQVHHRW</sequence>
<dbReference type="Pfam" id="PF00248">
    <property type="entry name" value="Aldo_ket_red"/>
    <property type="match status" value="1"/>
</dbReference>
<reference evidence="2" key="1">
    <citation type="journal article" date="2014" name="Int. J. Syst. Evol. Microbiol.">
        <title>Complete genome sequence of Corynebacterium casei LMG S-19264T (=DSM 44701T), isolated from a smear-ripened cheese.</title>
        <authorList>
            <consortium name="US DOE Joint Genome Institute (JGI-PGF)"/>
            <person name="Walter F."/>
            <person name="Albersmeier A."/>
            <person name="Kalinowski J."/>
            <person name="Ruckert C."/>
        </authorList>
    </citation>
    <scope>NUCLEOTIDE SEQUENCE</scope>
    <source>
        <strain evidence="2">JCM 3091</strain>
    </source>
</reference>
<evidence type="ECO:0000259" key="1">
    <source>
        <dbReference type="Pfam" id="PF00248"/>
    </source>
</evidence>
<dbReference type="InterPro" id="IPR053135">
    <property type="entry name" value="AKR2_Oxidoreductase"/>
</dbReference>
<evidence type="ECO:0000313" key="2">
    <source>
        <dbReference type="EMBL" id="GGK25659.1"/>
    </source>
</evidence>